<feature type="transmembrane region" description="Helical" evidence="1">
    <location>
        <begin position="20"/>
        <end position="38"/>
    </location>
</feature>
<protein>
    <recommendedName>
        <fullName evidence="4">Flp/Fap pilin component</fullName>
    </recommendedName>
</protein>
<dbReference type="OrthoDB" id="286040at2"/>
<dbReference type="Proteomes" id="UP000319557">
    <property type="component" value="Chromosome"/>
</dbReference>
<organism evidence="2 3">
    <name type="scientific">Rosistilla ulvae</name>
    <dbReference type="NCBI Taxonomy" id="1930277"/>
    <lineage>
        <taxon>Bacteria</taxon>
        <taxon>Pseudomonadati</taxon>
        <taxon>Planctomycetota</taxon>
        <taxon>Planctomycetia</taxon>
        <taxon>Pirellulales</taxon>
        <taxon>Pirellulaceae</taxon>
        <taxon>Rosistilla</taxon>
    </lineage>
</organism>
<name>A0A517LVN4_9BACT</name>
<evidence type="ECO:0000313" key="3">
    <source>
        <dbReference type="Proteomes" id="UP000319557"/>
    </source>
</evidence>
<proteinExistence type="predicted"/>
<keyword evidence="1" id="KW-0812">Transmembrane</keyword>
<keyword evidence="1" id="KW-1133">Transmembrane helix</keyword>
<accession>A0A517LVN4</accession>
<dbReference type="AlphaFoldDB" id="A0A517LVN4"/>
<gene>
    <name evidence="2" type="ORF">EC9_08600</name>
</gene>
<keyword evidence="3" id="KW-1185">Reference proteome</keyword>
<evidence type="ECO:0008006" key="4">
    <source>
        <dbReference type="Google" id="ProtNLM"/>
    </source>
</evidence>
<evidence type="ECO:0000256" key="1">
    <source>
        <dbReference type="SAM" id="Phobius"/>
    </source>
</evidence>
<dbReference type="KEGG" id="ruv:EC9_08600"/>
<keyword evidence="1" id="KW-0472">Membrane</keyword>
<evidence type="ECO:0000313" key="2">
    <source>
        <dbReference type="EMBL" id="QDS86687.1"/>
    </source>
</evidence>
<sequence length="57" mass="6114">MISKIVAFHRDEDGPTTVEYAIMLAMILGVCILSVQALSDKTRDSFDQSAAAIDAAL</sequence>
<dbReference type="EMBL" id="CP036261">
    <property type="protein sequence ID" value="QDS86687.1"/>
    <property type="molecule type" value="Genomic_DNA"/>
</dbReference>
<reference evidence="2 3" key="1">
    <citation type="submission" date="2019-02" db="EMBL/GenBank/DDBJ databases">
        <title>Deep-cultivation of Planctomycetes and their phenomic and genomic characterization uncovers novel biology.</title>
        <authorList>
            <person name="Wiegand S."/>
            <person name="Jogler M."/>
            <person name="Boedeker C."/>
            <person name="Pinto D."/>
            <person name="Vollmers J."/>
            <person name="Rivas-Marin E."/>
            <person name="Kohn T."/>
            <person name="Peeters S.H."/>
            <person name="Heuer A."/>
            <person name="Rast P."/>
            <person name="Oberbeckmann S."/>
            <person name="Bunk B."/>
            <person name="Jeske O."/>
            <person name="Meyerdierks A."/>
            <person name="Storesund J.E."/>
            <person name="Kallscheuer N."/>
            <person name="Luecker S."/>
            <person name="Lage O.M."/>
            <person name="Pohl T."/>
            <person name="Merkel B.J."/>
            <person name="Hornburger P."/>
            <person name="Mueller R.-W."/>
            <person name="Bruemmer F."/>
            <person name="Labrenz M."/>
            <person name="Spormann A.M."/>
            <person name="Op den Camp H."/>
            <person name="Overmann J."/>
            <person name="Amann R."/>
            <person name="Jetten M.S.M."/>
            <person name="Mascher T."/>
            <person name="Medema M.H."/>
            <person name="Devos D.P."/>
            <person name="Kaster A.-K."/>
            <person name="Ovreas L."/>
            <person name="Rohde M."/>
            <person name="Galperin M.Y."/>
            <person name="Jogler C."/>
        </authorList>
    </citation>
    <scope>NUCLEOTIDE SEQUENCE [LARGE SCALE GENOMIC DNA]</scope>
    <source>
        <strain evidence="2 3">EC9</strain>
    </source>
</reference>